<dbReference type="EMBL" id="VDLU01000004">
    <property type="protein sequence ID" value="TNJ26926.1"/>
    <property type="molecule type" value="Genomic_DNA"/>
</dbReference>
<reference evidence="1 2" key="1">
    <citation type="submission" date="2019-05" db="EMBL/GenBank/DDBJ databases">
        <title>The compact genome of Giardia muris reveals important steps in the evolution of intestinal protozoan parasites.</title>
        <authorList>
            <person name="Xu F."/>
            <person name="Jimenez-Gonzalez A."/>
            <person name="Einarsson E."/>
            <person name="Astvaldsson A."/>
            <person name="Peirasmaki D."/>
            <person name="Eckmann L."/>
            <person name="Andersson J.O."/>
            <person name="Svard S.G."/>
            <person name="Jerlstrom-Hultqvist J."/>
        </authorList>
    </citation>
    <scope>NUCLEOTIDE SEQUENCE [LARGE SCALE GENOMIC DNA]</scope>
    <source>
        <strain evidence="1 2">Roberts-Thomson</strain>
    </source>
</reference>
<name>A0A4Z1SML0_GIAMU</name>
<evidence type="ECO:0000313" key="1">
    <source>
        <dbReference type="EMBL" id="TNJ26926.1"/>
    </source>
</evidence>
<proteinExistence type="predicted"/>
<dbReference type="Proteomes" id="UP000315496">
    <property type="component" value="Chromosome 4"/>
</dbReference>
<dbReference type="VEuPathDB" id="GiardiaDB:GMRT_12132"/>
<sequence length="247" mass="28202">MPITFCNALIRSIRELRQGHRYRVFPHFQGQYSQYVVCHIAVLSYRLHGTVSIKPRYPTTLGRLEILSLRRKRAEGRKICTCIERGEFYAAIDDLEALLATMKRMESCSTQHETNWLTWSGSAQPLFEAATHIYENRASLHKLLDVLKRLESITSRYTVSSPQLPSEAITIALLTQVINGESIELIDDVPSAAWWLFKSLSDASLLIYLGGACGPELFLIDAELKPRMKMEAWLRRFINTSVIPTEN</sequence>
<organism evidence="1 2">
    <name type="scientific">Giardia muris</name>
    <dbReference type="NCBI Taxonomy" id="5742"/>
    <lineage>
        <taxon>Eukaryota</taxon>
        <taxon>Metamonada</taxon>
        <taxon>Diplomonadida</taxon>
        <taxon>Hexamitidae</taxon>
        <taxon>Giardiinae</taxon>
        <taxon>Giardia</taxon>
    </lineage>
</organism>
<keyword evidence="2" id="KW-1185">Reference proteome</keyword>
<gene>
    <name evidence="1" type="ORF">GMRT_12132</name>
</gene>
<evidence type="ECO:0000313" key="2">
    <source>
        <dbReference type="Proteomes" id="UP000315496"/>
    </source>
</evidence>
<dbReference type="AlphaFoldDB" id="A0A4Z1SML0"/>
<accession>A0A4Z1SML0</accession>
<protein>
    <submittedName>
        <fullName evidence="1">Uncharacterized protein</fullName>
    </submittedName>
</protein>
<comment type="caution">
    <text evidence="1">The sequence shown here is derived from an EMBL/GenBank/DDBJ whole genome shotgun (WGS) entry which is preliminary data.</text>
</comment>